<comment type="caution">
    <text evidence="8">The sequence shown here is derived from an EMBL/GenBank/DDBJ whole genome shotgun (WGS) entry which is preliminary data.</text>
</comment>
<dbReference type="PANTHER" id="PTHR43649:SF28">
    <property type="entry name" value="BINDING PROTEIN COMPONENT OF ABC SUGAR TRANSPORTER-RELATED"/>
    <property type="match status" value="1"/>
</dbReference>
<comment type="similarity">
    <text evidence="2">Belongs to the bacterial solute-binding protein 1 family.</text>
</comment>
<protein>
    <recommendedName>
        <fullName evidence="6">Probable sugar-binding periplasmic protein</fullName>
    </recommendedName>
</protein>
<dbReference type="Proteomes" id="UP001209701">
    <property type="component" value="Unassembled WGS sequence"/>
</dbReference>
<evidence type="ECO:0000256" key="6">
    <source>
        <dbReference type="ARBA" id="ARBA00049753"/>
    </source>
</evidence>
<reference evidence="8 9" key="1">
    <citation type="submission" date="2021-11" db="EMBL/GenBank/DDBJ databases">
        <authorList>
            <person name="Liang Q."/>
            <person name="Mou H."/>
            <person name="Liu Z."/>
        </authorList>
    </citation>
    <scope>NUCLEOTIDE SEQUENCE [LARGE SCALE GENOMIC DNA]</scope>
    <source>
        <strain evidence="8 9">CHU3</strain>
    </source>
</reference>
<dbReference type="InterPro" id="IPR006059">
    <property type="entry name" value="SBP"/>
</dbReference>
<evidence type="ECO:0000313" key="9">
    <source>
        <dbReference type="Proteomes" id="UP001209701"/>
    </source>
</evidence>
<feature type="chain" id="PRO_5046546946" description="Probable sugar-binding periplasmic protein" evidence="7">
    <location>
        <begin position="26"/>
        <end position="416"/>
    </location>
</feature>
<dbReference type="EMBL" id="JAJIRN010000002">
    <property type="protein sequence ID" value="MCV2367649.1"/>
    <property type="molecule type" value="Genomic_DNA"/>
</dbReference>
<proteinExistence type="inferred from homology"/>
<evidence type="ECO:0000256" key="3">
    <source>
        <dbReference type="ARBA" id="ARBA00022448"/>
    </source>
</evidence>
<comment type="function">
    <text evidence="5">Part of a binding-protein-dependent transport system for a sugar.</text>
</comment>
<dbReference type="SUPFAM" id="SSF53850">
    <property type="entry name" value="Periplasmic binding protein-like II"/>
    <property type="match status" value="1"/>
</dbReference>
<keyword evidence="3" id="KW-0813">Transport</keyword>
<gene>
    <name evidence="8" type="ORF">LNV07_06025</name>
</gene>
<evidence type="ECO:0000256" key="7">
    <source>
        <dbReference type="SAM" id="SignalP"/>
    </source>
</evidence>
<dbReference type="Gene3D" id="3.40.190.10">
    <property type="entry name" value="Periplasmic binding protein-like II"/>
    <property type="match status" value="2"/>
</dbReference>
<dbReference type="InterPro" id="IPR050490">
    <property type="entry name" value="Bact_solute-bd_prot1"/>
</dbReference>
<dbReference type="PANTHER" id="PTHR43649">
    <property type="entry name" value="ARABINOSE-BINDING PROTEIN-RELATED"/>
    <property type="match status" value="1"/>
</dbReference>
<keyword evidence="9" id="KW-1185">Reference proteome</keyword>
<keyword evidence="4 7" id="KW-0732">Signal</keyword>
<evidence type="ECO:0000256" key="5">
    <source>
        <dbReference type="ARBA" id="ARBA00049629"/>
    </source>
</evidence>
<comment type="subcellular location">
    <subcellularLocation>
        <location evidence="1">Periplasm</location>
    </subcellularLocation>
</comment>
<feature type="signal peptide" evidence="7">
    <location>
        <begin position="1"/>
        <end position="25"/>
    </location>
</feature>
<evidence type="ECO:0000256" key="1">
    <source>
        <dbReference type="ARBA" id="ARBA00004418"/>
    </source>
</evidence>
<accession>A0ABT2YC84</accession>
<dbReference type="Pfam" id="PF01547">
    <property type="entry name" value="SBP_bac_1"/>
    <property type="match status" value="1"/>
</dbReference>
<evidence type="ECO:0000256" key="4">
    <source>
        <dbReference type="ARBA" id="ARBA00022729"/>
    </source>
</evidence>
<name>A0ABT2YC84_9BURK</name>
<evidence type="ECO:0000256" key="2">
    <source>
        <dbReference type="ARBA" id="ARBA00008520"/>
    </source>
</evidence>
<organism evidence="8 9">
    <name type="scientific">Roseateles oligotrophus</name>
    <dbReference type="NCBI Taxonomy" id="1769250"/>
    <lineage>
        <taxon>Bacteria</taxon>
        <taxon>Pseudomonadati</taxon>
        <taxon>Pseudomonadota</taxon>
        <taxon>Betaproteobacteria</taxon>
        <taxon>Burkholderiales</taxon>
        <taxon>Sphaerotilaceae</taxon>
        <taxon>Roseateles</taxon>
    </lineage>
</organism>
<sequence>MLIQHRLLAGLLYVGALVSPASSLAAGLTIESWRVDDKVLWEEVLIPAFQRKHPGLAVKFAPTAPTEYDAGLQQRLSAGTAGDLITCRPFDASLNLYKKGLLERLDGQGRAQLDDFPASAKLAWQTDDGRETYCMPIASVIHGFFYSKKIFAELNLQPPSTEAEFFRLLEVVKSQGKYTPLALGLADQWETHQVIFNGMGPAYWQGEAGRKALISGKKKLTDAEFETVWTLMARLRTYLSKSASTQTNADSQSLFGLGRAAVYPAGSWDIGPIRAQSLDFGAFPPPVPKAGGVCHISDHSDIGIGINPRSKNKEDAYKLLTWMASQEFADLYTNKVTGFFSLSNHLVPVLDPVAKQMMDWRKSCASTIRLNAQILNRGRPTLEADFWAVHSQVLAGKLSPAEAAAKMQASLNHSAK</sequence>
<evidence type="ECO:0000313" key="8">
    <source>
        <dbReference type="EMBL" id="MCV2367649.1"/>
    </source>
</evidence>